<dbReference type="Gene3D" id="3.20.20.100">
    <property type="entry name" value="NADP-dependent oxidoreductase domain"/>
    <property type="match status" value="1"/>
</dbReference>
<dbReference type="InterPro" id="IPR050791">
    <property type="entry name" value="Aldo-Keto_reductase"/>
</dbReference>
<dbReference type="InterPro" id="IPR036812">
    <property type="entry name" value="NAD(P)_OxRdtase_dom_sf"/>
</dbReference>
<proteinExistence type="predicted"/>
<evidence type="ECO:0000259" key="2">
    <source>
        <dbReference type="Pfam" id="PF00248"/>
    </source>
</evidence>
<keyword evidence="1" id="KW-0560">Oxidoreductase</keyword>
<dbReference type="SUPFAM" id="SSF51430">
    <property type="entry name" value="NAD(P)-linked oxidoreductase"/>
    <property type="match status" value="1"/>
</dbReference>
<accession>A0A6J4IW45</accession>
<dbReference type="PANTHER" id="PTHR43625:SF40">
    <property type="entry name" value="ALDO-KETO REDUCTASE YAKC [NADP(+)]"/>
    <property type="match status" value="1"/>
</dbReference>
<reference evidence="3" key="1">
    <citation type="submission" date="2020-02" db="EMBL/GenBank/DDBJ databases">
        <authorList>
            <person name="Meier V. D."/>
        </authorList>
    </citation>
    <scope>NUCLEOTIDE SEQUENCE</scope>
    <source>
        <strain evidence="3">AVDCRST_MAG83</strain>
    </source>
</reference>
<dbReference type="GO" id="GO:0005737">
    <property type="term" value="C:cytoplasm"/>
    <property type="evidence" value="ECO:0007669"/>
    <property type="project" value="TreeGrafter"/>
</dbReference>
<sequence length="138" mass="14760">MFTRDLESEIWPTLRELGIGLVPYSPLGRGIATGTLTPGSLAQGDSRTSAYFPRLNGEALEANLRLVDRVRDLAAQKGCTPGQLALAWVLAEDVVPIPGTKRATHLDENAAAAEIVRTADDLRRISDAVPAEAVVGER</sequence>
<dbReference type="AlphaFoldDB" id="A0A6J4IW45"/>
<dbReference type="PANTHER" id="PTHR43625">
    <property type="entry name" value="AFLATOXIN B1 ALDEHYDE REDUCTASE"/>
    <property type="match status" value="1"/>
</dbReference>
<protein>
    <submittedName>
        <fullName evidence="3">Oxidoreductase, aldo/keto reductase family</fullName>
    </submittedName>
</protein>
<dbReference type="Pfam" id="PF00248">
    <property type="entry name" value="Aldo_ket_red"/>
    <property type="match status" value="1"/>
</dbReference>
<organism evidence="3">
    <name type="scientific">uncultured Arthrobacter sp</name>
    <dbReference type="NCBI Taxonomy" id="114050"/>
    <lineage>
        <taxon>Bacteria</taxon>
        <taxon>Bacillati</taxon>
        <taxon>Actinomycetota</taxon>
        <taxon>Actinomycetes</taxon>
        <taxon>Micrococcales</taxon>
        <taxon>Micrococcaceae</taxon>
        <taxon>Arthrobacter</taxon>
        <taxon>environmental samples</taxon>
    </lineage>
</organism>
<dbReference type="InterPro" id="IPR023210">
    <property type="entry name" value="NADP_OxRdtase_dom"/>
</dbReference>
<evidence type="ECO:0000256" key="1">
    <source>
        <dbReference type="ARBA" id="ARBA00023002"/>
    </source>
</evidence>
<dbReference type="EMBL" id="CADCTE010000149">
    <property type="protein sequence ID" value="CAA9261114.1"/>
    <property type="molecule type" value="Genomic_DNA"/>
</dbReference>
<name>A0A6J4IW45_9MICC</name>
<evidence type="ECO:0000313" key="3">
    <source>
        <dbReference type="EMBL" id="CAA9261114.1"/>
    </source>
</evidence>
<feature type="domain" description="NADP-dependent oxidoreductase" evidence="2">
    <location>
        <begin position="2"/>
        <end position="127"/>
    </location>
</feature>
<gene>
    <name evidence="3" type="ORF">AVDCRST_MAG83-2697</name>
</gene>
<dbReference type="GO" id="GO:0016491">
    <property type="term" value="F:oxidoreductase activity"/>
    <property type="evidence" value="ECO:0007669"/>
    <property type="project" value="UniProtKB-KW"/>
</dbReference>
<dbReference type="RefSeq" id="WP_366484986.1">
    <property type="nucleotide sequence ID" value="NZ_CADCTE010000149.1"/>
</dbReference>